<keyword evidence="3" id="KW-1185">Reference proteome</keyword>
<feature type="transmembrane region" description="Helical" evidence="1">
    <location>
        <begin position="68"/>
        <end position="89"/>
    </location>
</feature>
<accession>A0A5J6LE65</accession>
<evidence type="ECO:0000313" key="3">
    <source>
        <dbReference type="Proteomes" id="UP000325606"/>
    </source>
</evidence>
<dbReference type="KEGG" id="nik:F5I99_10405"/>
<keyword evidence="1" id="KW-1133">Transmembrane helix</keyword>
<evidence type="ECO:0000256" key="1">
    <source>
        <dbReference type="SAM" id="Phobius"/>
    </source>
</evidence>
<sequence length="333" mass="36979">MNKRNYHWVGLLLNGLWKEIFDVTWTLYKIMIPMIIVIKVVEEFGGIELLSQWLSPVMSLVGLPSEMGLVWATTLVTNMYAGLVIFMSIDTDLTVAQVSILGTLMLLAHSLPIEVAVAKKAGVGIAMTLIIRIGGSLLMGWILHQIYQGGDLLNTPAEVIWRHAPVSDPSYVVWTIDQLKNLAMIFVVIAALMTFLRLLKWLGIEKLMAILLRPILSVLGISREATNLTIVGITLGVSFGGGLLINEAKRGHISPRDIFVAMMLLNLLHSLIEDTLLILLIGADFMTIFWGRIVFAVTVIGVLVFVLKRLDESTCRKYLYKKISDGRQPRNGA</sequence>
<dbReference type="RefSeq" id="WP_151055762.1">
    <property type="nucleotide sequence ID" value="NZ_CP044222.1"/>
</dbReference>
<name>A0A5J6LE65_9GAMM</name>
<feature type="transmembrane region" description="Helical" evidence="1">
    <location>
        <begin position="20"/>
        <end position="41"/>
    </location>
</feature>
<feature type="transmembrane region" description="Helical" evidence="1">
    <location>
        <begin position="95"/>
        <end position="117"/>
    </location>
</feature>
<feature type="transmembrane region" description="Helical" evidence="1">
    <location>
        <begin position="182"/>
        <end position="199"/>
    </location>
</feature>
<keyword evidence="1" id="KW-0812">Transmembrane</keyword>
<feature type="transmembrane region" description="Helical" evidence="1">
    <location>
        <begin position="129"/>
        <end position="147"/>
    </location>
</feature>
<organism evidence="2 3">
    <name type="scientific">Nitrincola iocasae</name>
    <dbReference type="NCBI Taxonomy" id="2614693"/>
    <lineage>
        <taxon>Bacteria</taxon>
        <taxon>Pseudomonadati</taxon>
        <taxon>Pseudomonadota</taxon>
        <taxon>Gammaproteobacteria</taxon>
        <taxon>Oceanospirillales</taxon>
        <taxon>Oceanospirillaceae</taxon>
        <taxon>Nitrincola</taxon>
    </lineage>
</organism>
<gene>
    <name evidence="2" type="ORF">F5I99_10405</name>
</gene>
<feature type="transmembrane region" description="Helical" evidence="1">
    <location>
        <begin position="289"/>
        <end position="307"/>
    </location>
</feature>
<feature type="transmembrane region" description="Helical" evidence="1">
    <location>
        <begin position="258"/>
        <end position="283"/>
    </location>
</feature>
<evidence type="ECO:0000313" key="2">
    <source>
        <dbReference type="EMBL" id="QEW06885.1"/>
    </source>
</evidence>
<dbReference type="AlphaFoldDB" id="A0A5J6LE65"/>
<keyword evidence="1" id="KW-0472">Membrane</keyword>
<dbReference type="Proteomes" id="UP000325606">
    <property type="component" value="Chromosome"/>
</dbReference>
<protein>
    <recommendedName>
        <fullName evidence="4">Nucleoside recognition protein</fullName>
    </recommendedName>
</protein>
<reference evidence="2 3" key="1">
    <citation type="submission" date="2019-09" db="EMBL/GenBank/DDBJ databases">
        <title>Nitrincola iocasae sp. nov., a bacterium isolated from the sediment collected at a cold seep field in South China Sea.</title>
        <authorList>
            <person name="Zhang H."/>
            <person name="Wang H."/>
            <person name="Li C."/>
        </authorList>
    </citation>
    <scope>NUCLEOTIDE SEQUENCE [LARGE SCALE GENOMIC DNA]</scope>
    <source>
        <strain evidence="2 3">KXZD1103</strain>
    </source>
</reference>
<evidence type="ECO:0008006" key="4">
    <source>
        <dbReference type="Google" id="ProtNLM"/>
    </source>
</evidence>
<proteinExistence type="predicted"/>
<feature type="transmembrane region" description="Helical" evidence="1">
    <location>
        <begin position="228"/>
        <end position="246"/>
    </location>
</feature>
<dbReference type="EMBL" id="CP044222">
    <property type="protein sequence ID" value="QEW06885.1"/>
    <property type="molecule type" value="Genomic_DNA"/>
</dbReference>